<name>A0A368YCD6_9BACI</name>
<comment type="caution">
    <text evidence="2">The sequence shown here is derived from an EMBL/GenBank/DDBJ whole genome shotgun (WGS) entry which is preliminary data.</text>
</comment>
<reference evidence="2 3" key="1">
    <citation type="submission" date="2018-07" db="EMBL/GenBank/DDBJ databases">
        <title>Genomic Encyclopedia of Type Strains, Phase IV (KMG-IV): sequencing the most valuable type-strain genomes for metagenomic binning, comparative biology and taxonomic classification.</title>
        <authorList>
            <person name="Goeker M."/>
        </authorList>
    </citation>
    <scope>NUCLEOTIDE SEQUENCE [LARGE SCALE GENOMIC DNA]</scope>
    <source>
        <strain evidence="2 3">DSM 27696</strain>
    </source>
</reference>
<keyword evidence="1" id="KW-1133">Transmembrane helix</keyword>
<keyword evidence="1" id="KW-0472">Membrane</keyword>
<proteinExistence type="predicted"/>
<dbReference type="AlphaFoldDB" id="A0A368YCD6"/>
<dbReference type="Proteomes" id="UP000252585">
    <property type="component" value="Unassembled WGS sequence"/>
</dbReference>
<dbReference type="EMBL" id="QPJJ01000002">
    <property type="protein sequence ID" value="RCW77006.1"/>
    <property type="molecule type" value="Genomic_DNA"/>
</dbReference>
<gene>
    <name evidence="2" type="ORF">DFR57_102281</name>
</gene>
<organism evidence="2 3">
    <name type="scientific">Saliterribacillus persicus</name>
    <dbReference type="NCBI Taxonomy" id="930114"/>
    <lineage>
        <taxon>Bacteria</taxon>
        <taxon>Bacillati</taxon>
        <taxon>Bacillota</taxon>
        <taxon>Bacilli</taxon>
        <taxon>Bacillales</taxon>
        <taxon>Bacillaceae</taxon>
        <taxon>Saliterribacillus</taxon>
    </lineage>
</organism>
<feature type="transmembrane region" description="Helical" evidence="1">
    <location>
        <begin position="37"/>
        <end position="64"/>
    </location>
</feature>
<accession>A0A368YCD6</accession>
<evidence type="ECO:0000256" key="1">
    <source>
        <dbReference type="SAM" id="Phobius"/>
    </source>
</evidence>
<evidence type="ECO:0000313" key="3">
    <source>
        <dbReference type="Proteomes" id="UP000252585"/>
    </source>
</evidence>
<sequence length="124" mass="13927">MVYFYCLSVKLLAPILKIASEVYLFFESEGFGMKKSFLSFIGGFLLTVSISVVLLLIFSILLYIKQIENVVLWKEFFTIYNFRSDASGGFEFNIIMEGLIPFGIIGGILSIGLKNMLTKGVVLK</sequence>
<keyword evidence="1" id="KW-0812">Transmembrane</keyword>
<evidence type="ECO:0000313" key="2">
    <source>
        <dbReference type="EMBL" id="RCW77006.1"/>
    </source>
</evidence>
<keyword evidence="3" id="KW-1185">Reference proteome</keyword>
<feature type="transmembrane region" description="Helical" evidence="1">
    <location>
        <begin position="92"/>
        <end position="113"/>
    </location>
</feature>
<protein>
    <submittedName>
        <fullName evidence="2">Uncharacterized protein</fullName>
    </submittedName>
</protein>